<proteinExistence type="predicted"/>
<gene>
    <name evidence="2" type="ORF">NERG_01690</name>
</gene>
<feature type="transmembrane region" description="Helical" evidence="1">
    <location>
        <begin position="292"/>
        <end position="319"/>
    </location>
</feature>
<feature type="transmembrane region" description="Helical" evidence="1">
    <location>
        <begin position="141"/>
        <end position="166"/>
    </location>
</feature>
<dbReference type="HOGENOM" id="CLU_774087_0_0_1"/>
<sequence length="358" mass="40854">MDFAKKEETIPATMQYLIVLASFLSLPVFVAEQRLLEKKYILCSFAGYTVGPFLALIPLGYKARCMLGSACSALPLFFSFAPYLHAFLLGLISSYYRLVIDLFCQALCVKTKKKQVVIMTNLIGAWISFFTFFSLRFYPVISFFICTRFCTVLFACAGTVLSYIFIIETPEEIFKRYRAAEKKSSAYEDLYKCIMYINSSQQINMEDFQKDYREYLNEKTQPNDNSTLRERATAILAAVNISFIYIAFQRAAGVQNKYSLYRIFLGCMQLFTWAINYMSGMGTIYSFLIPPASLYFVCVSTNNPEDIALVFVMLFGIGLVPHRPPAHSLTSAEMALSRSLQYIFVTPIFLILVLNFLD</sequence>
<keyword evidence="1" id="KW-0472">Membrane</keyword>
<evidence type="ECO:0000256" key="1">
    <source>
        <dbReference type="SAM" id="Phobius"/>
    </source>
</evidence>
<name>H8ZDL9_NEMA1</name>
<feature type="transmembrane region" description="Helical" evidence="1">
    <location>
        <begin position="73"/>
        <end position="96"/>
    </location>
</feature>
<feature type="transmembrane region" description="Helical" evidence="1">
    <location>
        <begin position="12"/>
        <end position="31"/>
    </location>
</feature>
<dbReference type="AlphaFoldDB" id="H8ZDL9"/>
<keyword evidence="1" id="KW-0812">Transmembrane</keyword>
<feature type="transmembrane region" description="Helical" evidence="1">
    <location>
        <begin position="116"/>
        <end position="135"/>
    </location>
</feature>
<reference evidence="2" key="1">
    <citation type="submission" date="2011-03" db="EMBL/GenBank/DDBJ databases">
        <title>The Genome Sequence of Nematocida sp1 strain ERTm2.</title>
        <authorList>
            <consortium name="The Broad Institute Genome Sequencing Platform"/>
            <consortium name="The Broad Institute Genome Sequencing Center for Infectious Disease"/>
            <person name="Cuomo C."/>
            <person name="Troemel E."/>
            <person name="Young S.K."/>
            <person name="Zeng Q."/>
            <person name="Gargeya S."/>
            <person name="Fitzgerald M."/>
            <person name="Haas B."/>
            <person name="Abouelleil A."/>
            <person name="Alvarado L."/>
            <person name="Arachchi H.M."/>
            <person name="Berlin A."/>
            <person name="Brown A."/>
            <person name="Chapman S.B."/>
            <person name="Chen Z."/>
            <person name="Dunbar C."/>
            <person name="Freedman E."/>
            <person name="Gearin G."/>
            <person name="Gellesch M."/>
            <person name="Goldberg J."/>
            <person name="Griggs A."/>
            <person name="Gujja S."/>
            <person name="Heilman E.R."/>
            <person name="Heiman D."/>
            <person name="Howarth C."/>
            <person name="Larson L."/>
            <person name="Lui A."/>
            <person name="MacDonald P.J.P."/>
            <person name="Mehta T."/>
            <person name="Montmayeur A."/>
            <person name="Murphy C."/>
            <person name="Neiman D."/>
            <person name="Pearson M."/>
            <person name="Priest M."/>
            <person name="Roberts A."/>
            <person name="Saif S."/>
            <person name="Shea T."/>
            <person name="Shenoy N."/>
            <person name="Sisk P."/>
            <person name="Stolte C."/>
            <person name="Sykes S."/>
            <person name="White J."/>
            <person name="Yandava C."/>
            <person name="Wortman J."/>
            <person name="Nusbaum C."/>
            <person name="Birren B."/>
        </authorList>
    </citation>
    <scope>NUCLEOTIDE SEQUENCE</scope>
    <source>
        <strain evidence="2">ERTm2</strain>
    </source>
</reference>
<dbReference type="Proteomes" id="UP000005622">
    <property type="component" value="Unassembled WGS sequence"/>
</dbReference>
<keyword evidence="1" id="KW-1133">Transmembrane helix</keyword>
<accession>H8ZDL9</accession>
<organism evidence="2">
    <name type="scientific">Nematocida ausubeli (strain ATCC PRA-371 / ERTm2)</name>
    <name type="common">Nematode killer fungus</name>
    <dbReference type="NCBI Taxonomy" id="1913371"/>
    <lineage>
        <taxon>Eukaryota</taxon>
        <taxon>Fungi</taxon>
        <taxon>Fungi incertae sedis</taxon>
        <taxon>Microsporidia</taxon>
        <taxon>Nematocida</taxon>
    </lineage>
</organism>
<evidence type="ECO:0000313" key="2">
    <source>
        <dbReference type="EMBL" id="EHY65244.1"/>
    </source>
</evidence>
<feature type="transmembrane region" description="Helical" evidence="1">
    <location>
        <begin position="232"/>
        <end position="248"/>
    </location>
</feature>
<feature type="transmembrane region" description="Helical" evidence="1">
    <location>
        <begin position="40"/>
        <end position="61"/>
    </location>
</feature>
<dbReference type="EMBL" id="JH604636">
    <property type="protein sequence ID" value="EHY65244.1"/>
    <property type="molecule type" value="Genomic_DNA"/>
</dbReference>
<feature type="transmembrane region" description="Helical" evidence="1">
    <location>
        <begin position="339"/>
        <end position="357"/>
    </location>
</feature>
<protein>
    <submittedName>
        <fullName evidence="2">Uncharacterized protein</fullName>
    </submittedName>
</protein>